<evidence type="ECO:0000313" key="2">
    <source>
        <dbReference type="Proteomes" id="UP000789920"/>
    </source>
</evidence>
<proteinExistence type="predicted"/>
<dbReference type="EMBL" id="CAJVQC010003518">
    <property type="protein sequence ID" value="CAG8528107.1"/>
    <property type="molecule type" value="Genomic_DNA"/>
</dbReference>
<feature type="non-terminal residue" evidence="1">
    <location>
        <position position="200"/>
    </location>
</feature>
<gene>
    <name evidence="1" type="ORF">RPERSI_LOCUS3013</name>
</gene>
<evidence type="ECO:0000313" key="1">
    <source>
        <dbReference type="EMBL" id="CAG8528107.1"/>
    </source>
</evidence>
<name>A0ACA9LFP3_9GLOM</name>
<keyword evidence="2" id="KW-1185">Reference proteome</keyword>
<dbReference type="Proteomes" id="UP000789920">
    <property type="component" value="Unassembled WGS sequence"/>
</dbReference>
<organism evidence="1 2">
    <name type="scientific">Racocetra persica</name>
    <dbReference type="NCBI Taxonomy" id="160502"/>
    <lineage>
        <taxon>Eukaryota</taxon>
        <taxon>Fungi</taxon>
        <taxon>Fungi incertae sedis</taxon>
        <taxon>Mucoromycota</taxon>
        <taxon>Glomeromycotina</taxon>
        <taxon>Glomeromycetes</taxon>
        <taxon>Diversisporales</taxon>
        <taxon>Gigasporaceae</taxon>
        <taxon>Racocetra</taxon>
    </lineage>
</organism>
<comment type="caution">
    <text evidence="1">The sequence shown here is derived from an EMBL/GenBank/DDBJ whole genome shotgun (WGS) entry which is preliminary data.</text>
</comment>
<reference evidence="1" key="1">
    <citation type="submission" date="2021-06" db="EMBL/GenBank/DDBJ databases">
        <authorList>
            <person name="Kallberg Y."/>
            <person name="Tangrot J."/>
            <person name="Rosling A."/>
        </authorList>
    </citation>
    <scope>NUCLEOTIDE SEQUENCE</scope>
    <source>
        <strain evidence="1">MA461A</strain>
    </source>
</reference>
<accession>A0ACA9LFP3</accession>
<protein>
    <submittedName>
        <fullName evidence="1">29055_t:CDS:1</fullName>
    </submittedName>
</protein>
<sequence>MIDKTNFQKFLKHNKLTISAVEFTGSLSNNDIEPYIWDKLNKNHSSQRKIIIQYLETHLKPSLPTSIVIHDVFQSRNFLNIMTEESPFLFKTQGSTDLILAEKSYIDGLIPTSGIHCIMEFKKSVQEQHIMQVVPEIAAADFLTNDEIKTIGVLTDLNSSWHLFWLSEEKKFKTVKFSNHKKAIETIDKMVSLKCMLGLS</sequence>